<dbReference type="GO" id="GO:0008745">
    <property type="term" value="F:N-acetylmuramoyl-L-alanine amidase activity"/>
    <property type="evidence" value="ECO:0007669"/>
    <property type="project" value="InterPro"/>
</dbReference>
<keyword evidence="3 8" id="KW-0732">Signal</keyword>
<dbReference type="AlphaFoldDB" id="A0AA39KV29"/>
<dbReference type="PIRSF" id="PIRSF037945">
    <property type="entry name" value="PGRPs"/>
    <property type="match status" value="1"/>
</dbReference>
<evidence type="ECO:0000256" key="5">
    <source>
        <dbReference type="ARBA" id="ARBA00023157"/>
    </source>
</evidence>
<dbReference type="Pfam" id="PF01510">
    <property type="entry name" value="Amidase_2"/>
    <property type="match status" value="1"/>
</dbReference>
<dbReference type="GO" id="GO:0009253">
    <property type="term" value="P:peptidoglycan catabolic process"/>
    <property type="evidence" value="ECO:0007669"/>
    <property type="project" value="InterPro"/>
</dbReference>
<dbReference type="Proteomes" id="UP001168972">
    <property type="component" value="Unassembled WGS sequence"/>
</dbReference>
<evidence type="ECO:0000256" key="3">
    <source>
        <dbReference type="ARBA" id="ARBA00022729"/>
    </source>
</evidence>
<dbReference type="EMBL" id="JAQQBR010000006">
    <property type="protein sequence ID" value="KAK0174716.1"/>
    <property type="molecule type" value="Genomic_DNA"/>
</dbReference>
<dbReference type="SMART" id="SM00644">
    <property type="entry name" value="Ami_2"/>
    <property type="match status" value="1"/>
</dbReference>
<dbReference type="FunFam" id="3.40.80.10:FF:000001">
    <property type="entry name" value="Peptidoglycan recognition protein 1"/>
    <property type="match status" value="1"/>
</dbReference>
<comment type="caution">
    <text evidence="11">The sequence shown here is derived from an EMBL/GenBank/DDBJ whole genome shotgun (WGS) entry which is preliminary data.</text>
</comment>
<keyword evidence="2 6" id="KW-0399">Innate immunity</keyword>
<sequence>MFKHSIIFLIHGLLIVSSETPESCPTIKSRSQWSARESTSHNYLINPLPYVIIHHTVTPECNTFSSCSSRVRNIQDYHMDEFQWSDVGFSFFVGGDGNIYEGVGWTEEGAHTYRWNKKSIGVAFIGSYQAKNASEKMINAAHKLIECGIQLGMLRPNVKIIGASQVSSTKSPGEKLFQQIQQWSEWESDP</sequence>
<dbReference type="InterPro" id="IPR006619">
    <property type="entry name" value="PGRP_domain_met/bac"/>
</dbReference>
<dbReference type="GO" id="GO:0045087">
    <property type="term" value="P:innate immune response"/>
    <property type="evidence" value="ECO:0007669"/>
    <property type="project" value="UniProtKB-KW"/>
</dbReference>
<dbReference type="GO" id="GO:0042834">
    <property type="term" value="F:peptidoglycan binding"/>
    <property type="evidence" value="ECO:0007669"/>
    <property type="project" value="InterPro"/>
</dbReference>
<reference evidence="11" key="1">
    <citation type="journal article" date="2023" name="bioRxiv">
        <title>Scaffold-level genome assemblies of two parasitoid biocontrol wasps reveal the parthenogenesis mechanism and an associated novel virus.</title>
        <authorList>
            <person name="Inwood S."/>
            <person name="Skelly J."/>
            <person name="Guhlin J."/>
            <person name="Harrop T."/>
            <person name="Goldson S."/>
            <person name="Dearden P."/>
        </authorList>
    </citation>
    <scope>NUCLEOTIDE SEQUENCE</scope>
    <source>
        <strain evidence="11">Lincoln</strain>
        <tissue evidence="11">Whole body</tissue>
    </source>
</reference>
<dbReference type="SUPFAM" id="SSF55846">
    <property type="entry name" value="N-acetylmuramoyl-L-alanine amidase-like"/>
    <property type="match status" value="1"/>
</dbReference>
<dbReference type="SMART" id="SM00701">
    <property type="entry name" value="PGRP"/>
    <property type="match status" value="1"/>
</dbReference>
<evidence type="ECO:0000259" key="9">
    <source>
        <dbReference type="SMART" id="SM00644"/>
    </source>
</evidence>
<keyword evidence="12" id="KW-1185">Reference proteome</keyword>
<evidence type="ECO:0000256" key="6">
    <source>
        <dbReference type="PIRNR" id="PIRNR037945"/>
    </source>
</evidence>
<dbReference type="InterPro" id="IPR017331">
    <property type="entry name" value="Peptidoglycan_recognition"/>
</dbReference>
<dbReference type="InterPro" id="IPR002502">
    <property type="entry name" value="Amidase_domain"/>
</dbReference>
<evidence type="ECO:0000313" key="11">
    <source>
        <dbReference type="EMBL" id="KAK0174716.1"/>
    </source>
</evidence>
<dbReference type="PANTHER" id="PTHR11022">
    <property type="entry name" value="PEPTIDOGLYCAN RECOGNITION PROTEIN"/>
    <property type="match status" value="1"/>
</dbReference>
<keyword evidence="4 6" id="KW-0391">Immunity</keyword>
<accession>A0AA39KV29</accession>
<dbReference type="GO" id="GO:0008270">
    <property type="term" value="F:zinc ion binding"/>
    <property type="evidence" value="ECO:0007669"/>
    <property type="project" value="InterPro"/>
</dbReference>
<evidence type="ECO:0000256" key="2">
    <source>
        <dbReference type="ARBA" id="ARBA00022588"/>
    </source>
</evidence>
<dbReference type="Gene3D" id="3.40.80.10">
    <property type="entry name" value="Peptidoglycan recognition protein-like"/>
    <property type="match status" value="1"/>
</dbReference>
<evidence type="ECO:0000256" key="7">
    <source>
        <dbReference type="PIRSR" id="PIRSR037945-1"/>
    </source>
</evidence>
<dbReference type="InterPro" id="IPR036505">
    <property type="entry name" value="Amidase/PGRP_sf"/>
</dbReference>
<name>A0AA39KV29_MICHY</name>
<feature type="signal peptide" evidence="8">
    <location>
        <begin position="1"/>
        <end position="18"/>
    </location>
</feature>
<gene>
    <name evidence="11" type="ORF">PV327_010453</name>
</gene>
<feature type="domain" description="Peptidoglycan recognition protein family" evidence="10">
    <location>
        <begin position="25"/>
        <end position="167"/>
    </location>
</feature>
<dbReference type="CDD" id="cd06583">
    <property type="entry name" value="PGRP"/>
    <property type="match status" value="1"/>
</dbReference>
<feature type="chain" id="PRO_5041354134" description="Peptidoglycan-recognition protein" evidence="8">
    <location>
        <begin position="19"/>
        <end position="190"/>
    </location>
</feature>
<feature type="domain" description="N-acetylmuramoyl-L-alanine amidase" evidence="9">
    <location>
        <begin position="34"/>
        <end position="173"/>
    </location>
</feature>
<evidence type="ECO:0000256" key="4">
    <source>
        <dbReference type="ARBA" id="ARBA00022859"/>
    </source>
</evidence>
<proteinExistence type="inferred from homology"/>
<evidence type="ECO:0000259" key="10">
    <source>
        <dbReference type="SMART" id="SM00701"/>
    </source>
</evidence>
<organism evidence="11 12">
    <name type="scientific">Microctonus hyperodae</name>
    <name type="common">Parasitoid wasp</name>
    <dbReference type="NCBI Taxonomy" id="165561"/>
    <lineage>
        <taxon>Eukaryota</taxon>
        <taxon>Metazoa</taxon>
        <taxon>Ecdysozoa</taxon>
        <taxon>Arthropoda</taxon>
        <taxon>Hexapoda</taxon>
        <taxon>Insecta</taxon>
        <taxon>Pterygota</taxon>
        <taxon>Neoptera</taxon>
        <taxon>Endopterygota</taxon>
        <taxon>Hymenoptera</taxon>
        <taxon>Apocrita</taxon>
        <taxon>Ichneumonoidea</taxon>
        <taxon>Braconidae</taxon>
        <taxon>Euphorinae</taxon>
        <taxon>Microctonus</taxon>
    </lineage>
</organism>
<feature type="disulfide bond" evidence="7">
    <location>
        <begin position="24"/>
        <end position="147"/>
    </location>
</feature>
<dbReference type="PANTHER" id="PTHR11022:SF74">
    <property type="entry name" value="PEPTIDOGLYCAN-RECOGNITION PROTEIN SA"/>
    <property type="match status" value="1"/>
</dbReference>
<comment type="similarity">
    <text evidence="1 6">Belongs to the N-acetylmuramoyl-L-alanine amidase 2 family.</text>
</comment>
<evidence type="ECO:0000256" key="1">
    <source>
        <dbReference type="ARBA" id="ARBA00007553"/>
    </source>
</evidence>
<reference evidence="11" key="2">
    <citation type="submission" date="2023-03" db="EMBL/GenBank/DDBJ databases">
        <authorList>
            <person name="Inwood S.N."/>
            <person name="Skelly J.G."/>
            <person name="Guhlin J."/>
            <person name="Harrop T.W.R."/>
            <person name="Goldson S.G."/>
            <person name="Dearden P.K."/>
        </authorList>
    </citation>
    <scope>NUCLEOTIDE SEQUENCE</scope>
    <source>
        <strain evidence="11">Lincoln</strain>
        <tissue evidence="11">Whole body</tissue>
    </source>
</reference>
<keyword evidence="5 7" id="KW-1015">Disulfide bond</keyword>
<dbReference type="InterPro" id="IPR015510">
    <property type="entry name" value="PGRP"/>
</dbReference>
<protein>
    <recommendedName>
        <fullName evidence="6">Peptidoglycan-recognition protein</fullName>
    </recommendedName>
</protein>
<evidence type="ECO:0000256" key="8">
    <source>
        <dbReference type="SAM" id="SignalP"/>
    </source>
</evidence>
<evidence type="ECO:0000313" key="12">
    <source>
        <dbReference type="Proteomes" id="UP001168972"/>
    </source>
</evidence>
<feature type="disulfide bond" evidence="7">
    <location>
        <begin position="61"/>
        <end position="67"/>
    </location>
</feature>